<dbReference type="PANTHER" id="PTHR44591">
    <property type="entry name" value="STRESS RESPONSE REGULATOR PROTEIN 1"/>
    <property type="match status" value="1"/>
</dbReference>
<proteinExistence type="predicted"/>
<evidence type="ECO:0000313" key="4">
    <source>
        <dbReference type="EMBL" id="SFB14417.1"/>
    </source>
</evidence>
<feature type="modified residue" description="4-aspartylphosphate" evidence="2">
    <location>
        <position position="51"/>
    </location>
</feature>
<sequence length="129" mass="14063">MKALIVEDDPHLSFTWKETLEDTGFECFCVSSTKEATACALRARYDLYVLDLFVEDGNTVSLSDWIAIRHPGASILMVTGSGMFAQGDHTQVASGVSWLLRKPINVSDLAAVAEYLAGRSGREVSQHPA</sequence>
<dbReference type="PANTHER" id="PTHR44591:SF3">
    <property type="entry name" value="RESPONSE REGULATORY DOMAIN-CONTAINING PROTEIN"/>
    <property type="match status" value="1"/>
</dbReference>
<dbReference type="STRING" id="871651.SAMN05421688_3209"/>
<accession>A0A1I0YND0</accession>
<dbReference type="GO" id="GO:0000160">
    <property type="term" value="P:phosphorelay signal transduction system"/>
    <property type="evidence" value="ECO:0007669"/>
    <property type="project" value="InterPro"/>
</dbReference>
<dbReference type="SMART" id="SM00448">
    <property type="entry name" value="REC"/>
    <property type="match status" value="1"/>
</dbReference>
<evidence type="ECO:0000256" key="2">
    <source>
        <dbReference type="PROSITE-ProRule" id="PRU00169"/>
    </source>
</evidence>
<dbReference type="AlphaFoldDB" id="A0A1I0YND0"/>
<dbReference type="RefSeq" id="WP_092066756.1">
    <property type="nucleotide sequence ID" value="NZ_FOJU01000006.1"/>
</dbReference>
<organism evidence="4 5">
    <name type="scientific">Poseidonocella pacifica</name>
    <dbReference type="NCBI Taxonomy" id="871651"/>
    <lineage>
        <taxon>Bacteria</taxon>
        <taxon>Pseudomonadati</taxon>
        <taxon>Pseudomonadota</taxon>
        <taxon>Alphaproteobacteria</taxon>
        <taxon>Rhodobacterales</taxon>
        <taxon>Roseobacteraceae</taxon>
        <taxon>Poseidonocella</taxon>
    </lineage>
</organism>
<dbReference type="CDD" id="cd00156">
    <property type="entry name" value="REC"/>
    <property type="match status" value="1"/>
</dbReference>
<dbReference type="InterPro" id="IPR050595">
    <property type="entry name" value="Bact_response_regulator"/>
</dbReference>
<dbReference type="Gene3D" id="3.40.50.2300">
    <property type="match status" value="1"/>
</dbReference>
<protein>
    <submittedName>
        <fullName evidence="4">Response regulator receiver domain-containing protein</fullName>
    </submittedName>
</protein>
<gene>
    <name evidence="4" type="ORF">SAMN05421688_3209</name>
</gene>
<evidence type="ECO:0000256" key="1">
    <source>
        <dbReference type="ARBA" id="ARBA00022553"/>
    </source>
</evidence>
<evidence type="ECO:0000313" key="5">
    <source>
        <dbReference type="Proteomes" id="UP000198796"/>
    </source>
</evidence>
<dbReference type="OrthoDB" id="7874292at2"/>
<reference evidence="4 5" key="1">
    <citation type="submission" date="2016-10" db="EMBL/GenBank/DDBJ databases">
        <authorList>
            <person name="de Groot N.N."/>
        </authorList>
    </citation>
    <scope>NUCLEOTIDE SEQUENCE [LARGE SCALE GENOMIC DNA]</scope>
    <source>
        <strain evidence="4 5">DSM 29316</strain>
    </source>
</reference>
<keyword evidence="1 2" id="KW-0597">Phosphoprotein</keyword>
<keyword evidence="5" id="KW-1185">Reference proteome</keyword>
<dbReference type="InterPro" id="IPR001789">
    <property type="entry name" value="Sig_transdc_resp-reg_receiver"/>
</dbReference>
<dbReference type="InterPro" id="IPR011006">
    <property type="entry name" value="CheY-like_superfamily"/>
</dbReference>
<name>A0A1I0YND0_9RHOB</name>
<feature type="domain" description="Response regulatory" evidence="3">
    <location>
        <begin position="2"/>
        <end position="117"/>
    </location>
</feature>
<dbReference type="SUPFAM" id="SSF52172">
    <property type="entry name" value="CheY-like"/>
    <property type="match status" value="1"/>
</dbReference>
<dbReference type="Pfam" id="PF00072">
    <property type="entry name" value="Response_reg"/>
    <property type="match status" value="1"/>
</dbReference>
<dbReference type="EMBL" id="FOJU01000006">
    <property type="protein sequence ID" value="SFB14417.1"/>
    <property type="molecule type" value="Genomic_DNA"/>
</dbReference>
<evidence type="ECO:0000259" key="3">
    <source>
        <dbReference type="PROSITE" id="PS50110"/>
    </source>
</evidence>
<dbReference type="PROSITE" id="PS50110">
    <property type="entry name" value="RESPONSE_REGULATORY"/>
    <property type="match status" value="1"/>
</dbReference>
<dbReference type="Proteomes" id="UP000198796">
    <property type="component" value="Unassembled WGS sequence"/>
</dbReference>